<gene>
    <name evidence="2" type="ORF">IV500_16945</name>
</gene>
<keyword evidence="3" id="KW-1185">Reference proteome</keyword>
<protein>
    <submittedName>
        <fullName evidence="2">Fic family protein</fullName>
    </submittedName>
</protein>
<comment type="caution">
    <text evidence="2">The sequence shown here is derived from an EMBL/GenBank/DDBJ whole genome shotgun (WGS) entry which is preliminary data.</text>
</comment>
<accession>A0A931CQ99</accession>
<dbReference type="AlphaFoldDB" id="A0A931CQ99"/>
<feature type="domain" description="Fido" evidence="1">
    <location>
        <begin position="69"/>
        <end position="210"/>
    </location>
</feature>
<organism evidence="2 3">
    <name type="scientific">Arthrobacter terrae</name>
    <dbReference type="NCBI Taxonomy" id="2935737"/>
    <lineage>
        <taxon>Bacteria</taxon>
        <taxon>Bacillati</taxon>
        <taxon>Actinomycetota</taxon>
        <taxon>Actinomycetes</taxon>
        <taxon>Micrococcales</taxon>
        <taxon>Micrococcaceae</taxon>
        <taxon>Arthrobacter</taxon>
    </lineage>
</organism>
<dbReference type="Proteomes" id="UP000655366">
    <property type="component" value="Unassembled WGS sequence"/>
</dbReference>
<dbReference type="PROSITE" id="PS51459">
    <property type="entry name" value="FIDO"/>
    <property type="match status" value="1"/>
</dbReference>
<dbReference type="Gene3D" id="1.10.3290.10">
    <property type="entry name" value="Fido-like domain"/>
    <property type="match status" value="1"/>
</dbReference>
<evidence type="ECO:0000259" key="1">
    <source>
        <dbReference type="PROSITE" id="PS51459"/>
    </source>
</evidence>
<evidence type="ECO:0000313" key="3">
    <source>
        <dbReference type="Proteomes" id="UP000655366"/>
    </source>
</evidence>
<dbReference type="InterPro" id="IPR036597">
    <property type="entry name" value="Fido-like_dom_sf"/>
</dbReference>
<sequence length="246" mass="26494">MPIPTISDLAGVVYSSGKVFDGLTTGRLDTEGFLLSGDTSGVASRQDLWLLQDLKAVAEFIIEHAEEPITANLLMQINGQMTRSASMGPGALRRADHQIGVNTIHGRHEPAAVTEEELDGIIKIALQQATIEEQAVSLFITLAKTQPFMDGNKRTGLFAANALLIKNHTQTVLTVPVDEGDPSVAEEFNGLLAQAYIFSEMEPVTEMLLVMGINSLPGDDEAEDLAKLEKFKAAIAQRAAEASQKH</sequence>
<dbReference type="RefSeq" id="WP_196397990.1">
    <property type="nucleotide sequence ID" value="NZ_JADNYM010000024.1"/>
</dbReference>
<dbReference type="Pfam" id="PF02661">
    <property type="entry name" value="Fic"/>
    <property type="match status" value="1"/>
</dbReference>
<dbReference type="SUPFAM" id="SSF140931">
    <property type="entry name" value="Fic-like"/>
    <property type="match status" value="1"/>
</dbReference>
<proteinExistence type="predicted"/>
<dbReference type="EMBL" id="JADNYM010000024">
    <property type="protein sequence ID" value="MBG0741062.1"/>
    <property type="molecule type" value="Genomic_DNA"/>
</dbReference>
<reference evidence="2 3" key="1">
    <citation type="submission" date="2020-11" db="EMBL/GenBank/DDBJ databases">
        <title>Arthrobacter antarcticus sp. nov., isolated from Antarctic Soil.</title>
        <authorList>
            <person name="Li J."/>
        </authorList>
    </citation>
    <scope>NUCLEOTIDE SEQUENCE [LARGE SCALE GENOMIC DNA]</scope>
    <source>
        <strain evidence="2 3">Z1-20</strain>
    </source>
</reference>
<name>A0A931CQ99_9MICC</name>
<dbReference type="InterPro" id="IPR003812">
    <property type="entry name" value="Fido"/>
</dbReference>
<evidence type="ECO:0000313" key="2">
    <source>
        <dbReference type="EMBL" id="MBG0741062.1"/>
    </source>
</evidence>